<accession>A0A8J3JTN1</accession>
<name>A0A8J3JTN1_9ACTN</name>
<dbReference type="InterPro" id="IPR023214">
    <property type="entry name" value="HAD_sf"/>
</dbReference>
<dbReference type="InterPro" id="IPR023198">
    <property type="entry name" value="PGP-like_dom2"/>
</dbReference>
<keyword evidence="2" id="KW-1185">Reference proteome</keyword>
<dbReference type="Pfam" id="PF00702">
    <property type="entry name" value="Hydrolase"/>
    <property type="match status" value="1"/>
</dbReference>
<evidence type="ECO:0000313" key="1">
    <source>
        <dbReference type="EMBL" id="GIF86558.1"/>
    </source>
</evidence>
<dbReference type="RefSeq" id="WP_239120084.1">
    <property type="nucleotide sequence ID" value="NZ_BAAALB010000004.1"/>
</dbReference>
<dbReference type="GO" id="GO:0050308">
    <property type="term" value="F:sugar-phosphatase activity"/>
    <property type="evidence" value="ECO:0007669"/>
    <property type="project" value="TreeGrafter"/>
</dbReference>
<dbReference type="SFLD" id="SFLDG01129">
    <property type="entry name" value="C1.5:_HAD__Beta-PGM__Phosphata"/>
    <property type="match status" value="1"/>
</dbReference>
<dbReference type="InterPro" id="IPR051806">
    <property type="entry name" value="HAD-like_SPP"/>
</dbReference>
<dbReference type="PANTHER" id="PTHR43481">
    <property type="entry name" value="FRUCTOSE-1-PHOSPHATE PHOSPHATASE"/>
    <property type="match status" value="1"/>
</dbReference>
<evidence type="ECO:0000313" key="2">
    <source>
        <dbReference type="Proteomes" id="UP000619293"/>
    </source>
</evidence>
<reference evidence="1 2" key="1">
    <citation type="submission" date="2021-01" db="EMBL/GenBank/DDBJ databases">
        <title>Whole genome shotgun sequence of Catellatospora chokoriensis NBRC 107358.</title>
        <authorList>
            <person name="Komaki H."/>
            <person name="Tamura T."/>
        </authorList>
    </citation>
    <scope>NUCLEOTIDE SEQUENCE [LARGE SCALE GENOMIC DNA]</scope>
    <source>
        <strain evidence="1 2">NBRC 107358</strain>
    </source>
</reference>
<gene>
    <name evidence="1" type="ORF">Cch02nite_00020</name>
</gene>
<dbReference type="NCBIfam" id="TIGR01509">
    <property type="entry name" value="HAD-SF-IA-v3"/>
    <property type="match status" value="1"/>
</dbReference>
<dbReference type="Proteomes" id="UP000619293">
    <property type="component" value="Unassembled WGS sequence"/>
</dbReference>
<organism evidence="1 2">
    <name type="scientific">Catellatospora chokoriensis</name>
    <dbReference type="NCBI Taxonomy" id="310353"/>
    <lineage>
        <taxon>Bacteria</taxon>
        <taxon>Bacillati</taxon>
        <taxon>Actinomycetota</taxon>
        <taxon>Actinomycetes</taxon>
        <taxon>Micromonosporales</taxon>
        <taxon>Micromonosporaceae</taxon>
        <taxon>Catellatospora</taxon>
    </lineage>
</organism>
<proteinExistence type="predicted"/>
<dbReference type="SFLD" id="SFLDG01135">
    <property type="entry name" value="C1.5.6:_HAD__Beta-PGM__Phospha"/>
    <property type="match status" value="1"/>
</dbReference>
<protein>
    <submittedName>
        <fullName evidence="1">Haloacid dehalogenase</fullName>
    </submittedName>
</protein>
<dbReference type="SUPFAM" id="SSF56784">
    <property type="entry name" value="HAD-like"/>
    <property type="match status" value="1"/>
</dbReference>
<sequence>MIKAVVFDCDGVLVDSEIINNAVFAELVTRAGLPTTLAQSIERYMGRATVECVADVERELGRPVGFDLPAVYEREVLARQRDELAAVDGVRELLELLRDAAVPVCVASSGTPQEIAFRLRVTGLAEYFGEHCYSASMVTRGKPEPDLFLLAADRIGVDPADCALIEDSPFGVRGGRAAGMTVLGYAALASADTLRAAGAEHVVTAMAQVPPLLGFTAA</sequence>
<dbReference type="PANTHER" id="PTHR43481:SF4">
    <property type="entry name" value="GLYCEROL-1-PHOSPHATE PHOSPHOHYDROLASE 1-RELATED"/>
    <property type="match status" value="1"/>
</dbReference>
<dbReference type="Gene3D" id="1.10.150.240">
    <property type="entry name" value="Putative phosphatase, domain 2"/>
    <property type="match status" value="1"/>
</dbReference>
<comment type="caution">
    <text evidence="1">The sequence shown here is derived from an EMBL/GenBank/DDBJ whole genome shotgun (WGS) entry which is preliminary data.</text>
</comment>
<dbReference type="EMBL" id="BONG01000001">
    <property type="protein sequence ID" value="GIF86558.1"/>
    <property type="molecule type" value="Genomic_DNA"/>
</dbReference>
<dbReference type="PRINTS" id="PR00413">
    <property type="entry name" value="HADHALOGNASE"/>
</dbReference>
<dbReference type="SFLD" id="SFLDS00003">
    <property type="entry name" value="Haloacid_Dehalogenase"/>
    <property type="match status" value="1"/>
</dbReference>
<dbReference type="InterPro" id="IPR036412">
    <property type="entry name" value="HAD-like_sf"/>
</dbReference>
<dbReference type="InterPro" id="IPR006439">
    <property type="entry name" value="HAD-SF_hydro_IA"/>
</dbReference>
<dbReference type="AlphaFoldDB" id="A0A8J3JTN1"/>
<dbReference type="Gene3D" id="3.40.50.1000">
    <property type="entry name" value="HAD superfamily/HAD-like"/>
    <property type="match status" value="1"/>
</dbReference>